<keyword evidence="12" id="KW-1185">Reference proteome</keyword>
<dbReference type="InterPro" id="IPR009071">
    <property type="entry name" value="HMG_box_dom"/>
</dbReference>
<dbReference type="GO" id="GO:0009982">
    <property type="term" value="F:pseudouridine synthase activity"/>
    <property type="evidence" value="ECO:0007669"/>
    <property type="project" value="InterPro"/>
</dbReference>
<dbReference type="PROSITE" id="PS50118">
    <property type="entry name" value="HMG_BOX_2"/>
    <property type="match status" value="1"/>
</dbReference>
<dbReference type="STRING" id="933084.A0A067PL41"/>
<dbReference type="InterPro" id="IPR001406">
    <property type="entry name" value="PsdUridine_synth_TruA"/>
</dbReference>
<feature type="DNA-binding region" description="HMG box" evidence="8">
    <location>
        <begin position="561"/>
        <end position="629"/>
    </location>
</feature>
<comment type="similarity">
    <text evidence="6">Belongs to the NHP6 family.</text>
</comment>
<dbReference type="InterPro" id="IPR020094">
    <property type="entry name" value="TruA/RsuA/RluB/E/F_N"/>
</dbReference>
<dbReference type="GO" id="GO:0005634">
    <property type="term" value="C:nucleus"/>
    <property type="evidence" value="ECO:0007669"/>
    <property type="project" value="UniProtKB-UniRule"/>
</dbReference>
<name>A0A067PL41_9AGAM</name>
<dbReference type="InterPro" id="IPR036910">
    <property type="entry name" value="HMG_box_dom_sf"/>
</dbReference>
<sequence length="646" mass="71940">MSPPSYENWTREQLIARINEIERLPASHTVKSSSDLISSHPDKKGQKPFVFSSHPRRKIALKFCYSGWEYNGLAFQNIPTPLPTVESVLFDALAFTRLIDPSKGFDGCGWEKCGRTDRGVSAAGQVISLWVRSALGQNGVGEERRNGSEVKLEEDGSGSEAVPDLSSHDALVDCLEGEDILSSTPLLPEITELQYVSKLNNVLPPTIRILAWSPVADDFSARFDCQHRHYKYFFTSHGLDVSRMQEAAQRLVGEHDFRNLCKLDASKQITQFRRNILRADVNPVEDSQPEGSPDKMFVLDLIGSAFLYHQVRHIMAILFLVGTGLEQPSVVSALLNADPDHREIPREGEQPIELVDRKPLYEMADSLPLVLWDCAYDDSRIQWRTDGEATSRRQGPEANLYNQLHSIASRSHIHTVLDRHFLAAAARYHPAPAMHFPLSPNTTSVTKPGMLSVPLGGGSYRRTGKYVPLLQRKRLDSVEVVNERYRVGKGDRRAARKASAAVDERDGDEDTRVSAEAVSLAVLIGAQMPKETTKSTKSKKKAADKAEKAPRAKAKKDPNAPKRALSAYMFFSSDWRERIKAENPDAGFGEVGKLLGAKWKEMDDEEKKPYVEQAAKDKERAEEEKAAYENKKDAGSGGSGAEDDDE</sequence>
<evidence type="ECO:0000256" key="7">
    <source>
        <dbReference type="ARBA" id="ARBA00064996"/>
    </source>
</evidence>
<keyword evidence="5 8" id="KW-0539">Nucleus</keyword>
<dbReference type="InterPro" id="IPR020103">
    <property type="entry name" value="PsdUridine_synth_cat_dom_sf"/>
</dbReference>
<evidence type="ECO:0000256" key="1">
    <source>
        <dbReference type="ARBA" id="ARBA00009375"/>
    </source>
</evidence>
<feature type="compositionally biased region" description="Basic and acidic residues" evidence="9">
    <location>
        <begin position="541"/>
        <end position="560"/>
    </location>
</feature>
<dbReference type="SUPFAM" id="SSF47095">
    <property type="entry name" value="HMG-box"/>
    <property type="match status" value="1"/>
</dbReference>
<evidence type="ECO:0000313" key="12">
    <source>
        <dbReference type="Proteomes" id="UP000027265"/>
    </source>
</evidence>
<evidence type="ECO:0000256" key="8">
    <source>
        <dbReference type="PROSITE-ProRule" id="PRU00267"/>
    </source>
</evidence>
<dbReference type="GO" id="GO:0031119">
    <property type="term" value="P:tRNA pseudouridine synthesis"/>
    <property type="evidence" value="ECO:0007669"/>
    <property type="project" value="TreeGrafter"/>
</dbReference>
<dbReference type="GO" id="GO:0003677">
    <property type="term" value="F:DNA binding"/>
    <property type="evidence" value="ECO:0007669"/>
    <property type="project" value="UniProtKB-UniRule"/>
</dbReference>
<evidence type="ECO:0000256" key="9">
    <source>
        <dbReference type="SAM" id="MobiDB-lite"/>
    </source>
</evidence>
<dbReference type="Gene3D" id="1.10.30.10">
    <property type="entry name" value="High mobility group box domain"/>
    <property type="match status" value="1"/>
</dbReference>
<reference evidence="12" key="1">
    <citation type="journal article" date="2014" name="Proc. Natl. Acad. Sci. U.S.A.">
        <title>Extensive sampling of basidiomycete genomes demonstrates inadequacy of the white-rot/brown-rot paradigm for wood decay fungi.</title>
        <authorList>
            <person name="Riley R."/>
            <person name="Salamov A.A."/>
            <person name="Brown D.W."/>
            <person name="Nagy L.G."/>
            <person name="Floudas D."/>
            <person name="Held B.W."/>
            <person name="Levasseur A."/>
            <person name="Lombard V."/>
            <person name="Morin E."/>
            <person name="Otillar R."/>
            <person name="Lindquist E.A."/>
            <person name="Sun H."/>
            <person name="LaButti K.M."/>
            <person name="Schmutz J."/>
            <person name="Jabbour D."/>
            <person name="Luo H."/>
            <person name="Baker S.E."/>
            <person name="Pisabarro A.G."/>
            <person name="Walton J.D."/>
            <person name="Blanchette R.A."/>
            <person name="Henrissat B."/>
            <person name="Martin F."/>
            <person name="Cullen D."/>
            <person name="Hibbett D.S."/>
            <person name="Grigoriev I.V."/>
        </authorList>
    </citation>
    <scope>NUCLEOTIDE SEQUENCE [LARGE SCALE GENOMIC DNA]</scope>
    <source>
        <strain evidence="12">MUCL 33604</strain>
    </source>
</reference>
<dbReference type="Pfam" id="PF01416">
    <property type="entry name" value="PseudoU_synth_1"/>
    <property type="match status" value="1"/>
</dbReference>
<feature type="domain" description="HMG box" evidence="10">
    <location>
        <begin position="561"/>
        <end position="629"/>
    </location>
</feature>
<evidence type="ECO:0000256" key="3">
    <source>
        <dbReference type="ARBA" id="ARBA00023125"/>
    </source>
</evidence>
<dbReference type="GO" id="GO:0003723">
    <property type="term" value="F:RNA binding"/>
    <property type="evidence" value="ECO:0007669"/>
    <property type="project" value="InterPro"/>
</dbReference>
<dbReference type="HAMAP" id="MF_00171">
    <property type="entry name" value="TruA"/>
    <property type="match status" value="1"/>
</dbReference>
<dbReference type="GO" id="GO:0005737">
    <property type="term" value="C:cytoplasm"/>
    <property type="evidence" value="ECO:0007669"/>
    <property type="project" value="TreeGrafter"/>
</dbReference>
<feature type="region of interest" description="Disordered" evidence="9">
    <location>
        <begin position="600"/>
        <end position="646"/>
    </location>
</feature>
<dbReference type="HOGENOM" id="CLU_014673_2_2_1"/>
<gene>
    <name evidence="11" type="ORF">JAAARDRAFT_49184</name>
</gene>
<dbReference type="PANTHER" id="PTHR11142:SF5">
    <property type="entry name" value="TRNA PSEUDOURIDINE(38_39) SYNTHASE"/>
    <property type="match status" value="1"/>
</dbReference>
<dbReference type="InterPro" id="IPR020095">
    <property type="entry name" value="PsdUridine_synth_TruA_C"/>
</dbReference>
<keyword evidence="4" id="KW-0413">Isomerase</keyword>
<dbReference type="AlphaFoldDB" id="A0A067PL41"/>
<dbReference type="SMART" id="SM00398">
    <property type="entry name" value="HMG"/>
    <property type="match status" value="1"/>
</dbReference>
<evidence type="ECO:0000256" key="5">
    <source>
        <dbReference type="ARBA" id="ARBA00023242"/>
    </source>
</evidence>
<protein>
    <recommendedName>
        <fullName evidence="10">HMG box domain-containing protein</fullName>
    </recommendedName>
</protein>
<dbReference type="Gene3D" id="3.30.70.660">
    <property type="entry name" value="Pseudouridine synthase I, catalytic domain, C-terminal subdomain"/>
    <property type="match status" value="1"/>
</dbReference>
<accession>A0A067PL41</accession>
<feature type="region of interest" description="Disordered" evidence="9">
    <location>
        <begin position="489"/>
        <end position="513"/>
    </location>
</feature>
<dbReference type="FunFam" id="1.10.30.10:FF:000016">
    <property type="entry name" value="FACT complex subunit SSRP1"/>
    <property type="match status" value="1"/>
</dbReference>
<dbReference type="EMBL" id="KL197728">
    <property type="protein sequence ID" value="KDQ54550.1"/>
    <property type="molecule type" value="Genomic_DNA"/>
</dbReference>
<organism evidence="11 12">
    <name type="scientific">Jaapia argillacea MUCL 33604</name>
    <dbReference type="NCBI Taxonomy" id="933084"/>
    <lineage>
        <taxon>Eukaryota</taxon>
        <taxon>Fungi</taxon>
        <taxon>Dikarya</taxon>
        <taxon>Basidiomycota</taxon>
        <taxon>Agaricomycotina</taxon>
        <taxon>Agaricomycetes</taxon>
        <taxon>Agaricomycetidae</taxon>
        <taxon>Jaapiales</taxon>
        <taxon>Jaapiaceae</taxon>
        <taxon>Jaapia</taxon>
    </lineage>
</organism>
<keyword evidence="3 8" id="KW-0238">DNA-binding</keyword>
<dbReference type="SUPFAM" id="SSF55120">
    <property type="entry name" value="Pseudouridine synthase"/>
    <property type="match status" value="1"/>
</dbReference>
<dbReference type="FunCoup" id="A0A067PL41">
    <property type="interactions" value="525"/>
</dbReference>
<dbReference type="PANTHER" id="PTHR11142">
    <property type="entry name" value="PSEUDOURIDYLATE SYNTHASE"/>
    <property type="match status" value="1"/>
</dbReference>
<feature type="compositionally biased region" description="Basic and acidic residues" evidence="9">
    <location>
        <begin position="141"/>
        <end position="154"/>
    </location>
</feature>
<feature type="compositionally biased region" description="Basic and acidic residues" evidence="9">
    <location>
        <begin position="600"/>
        <end position="634"/>
    </location>
</feature>
<evidence type="ECO:0000259" key="10">
    <source>
        <dbReference type="PROSITE" id="PS50118"/>
    </source>
</evidence>
<dbReference type="InterPro" id="IPR020097">
    <property type="entry name" value="PsdUridine_synth_TruA_a/b_dom"/>
</dbReference>
<dbReference type="InParanoid" id="A0A067PL41"/>
<dbReference type="Gene3D" id="3.30.70.580">
    <property type="entry name" value="Pseudouridine synthase I, catalytic domain, N-terminal subdomain"/>
    <property type="match status" value="1"/>
</dbReference>
<feature type="region of interest" description="Disordered" evidence="9">
    <location>
        <begin position="529"/>
        <end position="561"/>
    </location>
</feature>
<dbReference type="CDD" id="cd01390">
    <property type="entry name" value="HMG-box_NHP6-like"/>
    <property type="match status" value="1"/>
</dbReference>
<dbReference type="Pfam" id="PF00505">
    <property type="entry name" value="HMG_box"/>
    <property type="match status" value="1"/>
</dbReference>
<dbReference type="GO" id="GO:1990481">
    <property type="term" value="P:mRNA pseudouridine synthesis"/>
    <property type="evidence" value="ECO:0007669"/>
    <property type="project" value="TreeGrafter"/>
</dbReference>
<evidence type="ECO:0000313" key="11">
    <source>
        <dbReference type="EMBL" id="KDQ54550.1"/>
    </source>
</evidence>
<evidence type="ECO:0000256" key="6">
    <source>
        <dbReference type="ARBA" id="ARBA00043963"/>
    </source>
</evidence>
<feature type="region of interest" description="Disordered" evidence="9">
    <location>
        <begin position="140"/>
        <end position="165"/>
    </location>
</feature>
<evidence type="ECO:0000256" key="4">
    <source>
        <dbReference type="ARBA" id="ARBA00023235"/>
    </source>
</evidence>
<comment type="similarity">
    <text evidence="1">Belongs to the tRNA pseudouridine synthase TruA family.</text>
</comment>
<proteinExistence type="inferred from homology"/>
<evidence type="ECO:0000256" key="2">
    <source>
        <dbReference type="ARBA" id="ARBA00022694"/>
    </source>
</evidence>
<dbReference type="Proteomes" id="UP000027265">
    <property type="component" value="Unassembled WGS sequence"/>
</dbReference>
<dbReference type="OrthoDB" id="25767at2759"/>
<comment type="subunit">
    <text evidence="7">Weakly associates with the stable SPT16-POB3 heterodimer to form the FACT complex.</text>
</comment>
<keyword evidence="2" id="KW-0819">tRNA processing</keyword>